<feature type="compositionally biased region" description="Basic and acidic residues" evidence="1">
    <location>
        <begin position="764"/>
        <end position="776"/>
    </location>
</feature>
<keyword evidence="3" id="KW-1185">Reference proteome</keyword>
<dbReference type="RefSeq" id="XP_018997846.1">
    <property type="nucleotide sequence ID" value="XM_019133141.1"/>
</dbReference>
<reference evidence="2 3" key="1">
    <citation type="submission" date="2016-06" db="EMBL/GenBank/DDBJ databases">
        <title>Evolution of pathogenesis and genome organization in the Tremellales.</title>
        <authorList>
            <person name="Cuomo C."/>
            <person name="Litvintseva A."/>
            <person name="Heitman J."/>
            <person name="Chen Y."/>
            <person name="Sun S."/>
            <person name="Springer D."/>
            <person name="Dromer F."/>
            <person name="Young S."/>
            <person name="Zeng Q."/>
            <person name="Chapman S."/>
            <person name="Gujja S."/>
            <person name="Saif S."/>
            <person name="Birren B."/>
        </authorList>
    </citation>
    <scope>NUCLEOTIDE SEQUENCE [LARGE SCALE GENOMIC DNA]</scope>
    <source>
        <strain evidence="2 3">CBS 6039</strain>
    </source>
</reference>
<dbReference type="Proteomes" id="UP000094065">
    <property type="component" value="Unassembled WGS sequence"/>
</dbReference>
<proteinExistence type="predicted"/>
<dbReference type="OrthoDB" id="2596052at2759"/>
<name>A0A1E3I5S2_9TREE</name>
<feature type="region of interest" description="Disordered" evidence="1">
    <location>
        <begin position="764"/>
        <end position="818"/>
    </location>
</feature>
<feature type="compositionally biased region" description="Basic and acidic residues" evidence="1">
    <location>
        <begin position="919"/>
        <end position="933"/>
    </location>
</feature>
<evidence type="ECO:0000313" key="3">
    <source>
        <dbReference type="Proteomes" id="UP000094065"/>
    </source>
</evidence>
<dbReference type="EMBL" id="AWGJ01000001">
    <property type="protein sequence ID" value="ODN84043.1"/>
    <property type="molecule type" value="Genomic_DNA"/>
</dbReference>
<organism evidence="2 3">
    <name type="scientific">Cryptococcus amylolentus CBS 6039</name>
    <dbReference type="NCBI Taxonomy" id="1295533"/>
    <lineage>
        <taxon>Eukaryota</taxon>
        <taxon>Fungi</taxon>
        <taxon>Dikarya</taxon>
        <taxon>Basidiomycota</taxon>
        <taxon>Agaricomycotina</taxon>
        <taxon>Tremellomycetes</taxon>
        <taxon>Tremellales</taxon>
        <taxon>Cryptococcaceae</taxon>
        <taxon>Cryptococcus</taxon>
    </lineage>
</organism>
<protein>
    <submittedName>
        <fullName evidence="2">Uncharacterized protein</fullName>
    </submittedName>
</protein>
<accession>A0A1E3I5S2</accession>
<evidence type="ECO:0000256" key="1">
    <source>
        <dbReference type="SAM" id="MobiDB-lite"/>
    </source>
</evidence>
<dbReference type="AlphaFoldDB" id="A0A1E3I5S2"/>
<comment type="caution">
    <text evidence="2">The sequence shown here is derived from an EMBL/GenBank/DDBJ whole genome shotgun (WGS) entry which is preliminary data.</text>
</comment>
<evidence type="ECO:0000313" key="2">
    <source>
        <dbReference type="EMBL" id="ODN84043.1"/>
    </source>
</evidence>
<dbReference type="GeneID" id="30151378"/>
<feature type="region of interest" description="Disordered" evidence="1">
    <location>
        <begin position="884"/>
        <end position="933"/>
    </location>
</feature>
<gene>
    <name evidence="2" type="ORF">L202_00069</name>
</gene>
<feature type="compositionally biased region" description="Acidic residues" evidence="1">
    <location>
        <begin position="890"/>
        <end position="901"/>
    </location>
</feature>
<sequence>MPDPCCINCRRSYGQNILLDFDPSGFWACPRCGLVDESATSTERLVDFNEHGIQVDDNIRGTKAASWTDWREAKFEEHVKDLLDLYLGSKDPRTSILGTPGESVRTSTRKWLTRILEADRQLFQRLQGHKKASPKTKFFVVIALKMALDENAVAVLHNRLKAAGFQTEMKNAWAGARSDERLPALSLFQLVARLSQFPATSFGYTDREGYLNLLYRRFTKLLGNTLTPLESTLTFLTSISQRLRQIADASNEDRTSLLLTRPPAGKGTREWEAEEFSFFEDVEWEKVLPEAYRLYQIQECVYLWRFRSSPSIAIALLLWSIQSLKSLVVPDFSILMEELSAPYGQQRWVALERFKEMRNLLVAWSTSFPEAAIPFPLLPLPPKGFIGDGVSGYGSDSRRGIPEIDMAVTVAPFITQHWRKLLQARSRTRKDAMPLVDEIHLARKMFVVRAGDYALLLDPKATLPLHLRNVDRPKLGRMSPAVKKFKVFADQARAEIAGYAPLWRVRVDDEAVERRLEGLQFIPDGVDAPVSQAKADKASLAASCQSIPTPETSGHGVYFQRAFPEPPARPLASSSSSDDHYGILLREREEYIRFRFKTYLEAGHIVSPACATIMWDWLREKVETGSIPATITPKYLASIGVKGDPRQGWNVGKWVEQKTDVWSPVECLLRAGVKPNEIPPHFVPQSPTYLKVILRHYHERAALLGLADNNILAPVGKFEDEIALLFPQGGEETFEGMFLDDKERAKRERDYKAMEVVDKDEDMDAWRKERSTREQDALSYEETSDSEEEGIPFPHTLARGKPSSPSSPSHNPPPPTRSRAELEHLAAIFNVPSHLRSKDQLELLAQAIGTSDDPDLHDFGNEDDSERFDELAFSSMGSSLAGVELGWGFEEGDDNEEDGEGDAPIASQQGAGSKRKRKAGNEEKEKKISRSKK</sequence>